<organism evidence="3 4">
    <name type="scientific">Actinomadura luzonensis</name>
    <dbReference type="NCBI Taxonomy" id="2805427"/>
    <lineage>
        <taxon>Bacteria</taxon>
        <taxon>Bacillati</taxon>
        <taxon>Actinomycetota</taxon>
        <taxon>Actinomycetes</taxon>
        <taxon>Streptosporangiales</taxon>
        <taxon>Thermomonosporaceae</taxon>
        <taxon>Actinomadura</taxon>
    </lineage>
</organism>
<dbReference type="InterPro" id="IPR000600">
    <property type="entry name" value="ROK"/>
</dbReference>
<evidence type="ECO:0000313" key="4">
    <source>
        <dbReference type="Proteomes" id="UP001317259"/>
    </source>
</evidence>
<dbReference type="SUPFAM" id="SSF53067">
    <property type="entry name" value="Actin-like ATPase domain"/>
    <property type="match status" value="1"/>
</dbReference>
<evidence type="ECO:0000256" key="1">
    <source>
        <dbReference type="ARBA" id="ARBA00006479"/>
    </source>
</evidence>
<dbReference type="EMBL" id="JAKRKC020000001">
    <property type="protein sequence ID" value="MCK2213457.1"/>
    <property type="molecule type" value="Genomic_DNA"/>
</dbReference>
<dbReference type="PANTHER" id="PTHR18964:SF149">
    <property type="entry name" value="BIFUNCTIONAL UDP-N-ACETYLGLUCOSAMINE 2-EPIMERASE_N-ACETYLMANNOSAMINE KINASE"/>
    <property type="match status" value="1"/>
</dbReference>
<dbReference type="InterPro" id="IPR043129">
    <property type="entry name" value="ATPase_NBD"/>
</dbReference>
<dbReference type="Proteomes" id="UP001317259">
    <property type="component" value="Unassembled WGS sequence"/>
</dbReference>
<name>A0ABT0FMF3_9ACTN</name>
<dbReference type="PANTHER" id="PTHR18964">
    <property type="entry name" value="ROK (REPRESSOR, ORF, KINASE) FAMILY"/>
    <property type="match status" value="1"/>
</dbReference>
<proteinExistence type="inferred from homology"/>
<comment type="similarity">
    <text evidence="1">Belongs to the ROK (NagC/XylR) family.</text>
</comment>
<reference evidence="3 4" key="1">
    <citation type="submission" date="2022-04" db="EMBL/GenBank/DDBJ databases">
        <title>Genome draft of Actinomadura sp. ATCC 31491.</title>
        <authorList>
            <person name="Shi X."/>
            <person name="Du Y."/>
        </authorList>
    </citation>
    <scope>NUCLEOTIDE SEQUENCE [LARGE SCALE GENOMIC DNA]</scope>
    <source>
        <strain evidence="3 4">ATCC 31491</strain>
    </source>
</reference>
<evidence type="ECO:0000313" key="3">
    <source>
        <dbReference type="EMBL" id="MCK2213457.1"/>
    </source>
</evidence>
<dbReference type="RefSeq" id="WP_242374816.1">
    <property type="nucleotide sequence ID" value="NZ_JAKRKC020000001.1"/>
</dbReference>
<dbReference type="Gene3D" id="3.30.420.40">
    <property type="match status" value="2"/>
</dbReference>
<dbReference type="Pfam" id="PF00480">
    <property type="entry name" value="ROK"/>
    <property type="match status" value="1"/>
</dbReference>
<accession>A0ABT0FMF3</accession>
<feature type="compositionally biased region" description="Low complexity" evidence="2">
    <location>
        <begin position="350"/>
        <end position="359"/>
    </location>
</feature>
<protein>
    <submittedName>
        <fullName evidence="3">ROK family protein</fullName>
    </submittedName>
</protein>
<feature type="region of interest" description="Disordered" evidence="2">
    <location>
        <begin position="350"/>
        <end position="370"/>
    </location>
</feature>
<keyword evidence="4" id="KW-1185">Reference proteome</keyword>
<gene>
    <name evidence="3" type="ORF">MF672_006570</name>
</gene>
<sequence>MSSSTPWCIVGLDNGGNANNATVLDGSGRFLVDGMVESPSRVREGPKAALQALAEAMERVLEVTGVRRSAVAGVGLDTPGPASADGVISSRGSTNFLHPEWAGFDIRTALEELLQLPVVYSNDANAAALYAHYTYFGPERAGRASSVSAIVGTGLGGGVVEAGQVVRGAAGMAGELGHIPLPSAGLLEDGQALPACNCGNAGDVESFASLTGIEKNLLPYWIAKYPDHPLAAEPLPVAARALRAYAEREDPLALSVFEQQAKALGMLFTIAANFTDPHAYFVGGGVVAAKARFREWLLERVRVHTALRVEQREAAVFALVPDLDMAGARGAAIAAREALATGEAVATGEAATTGEAVAVSPRPGVAPGPA</sequence>
<evidence type="ECO:0000256" key="2">
    <source>
        <dbReference type="SAM" id="MobiDB-lite"/>
    </source>
</evidence>
<dbReference type="PROSITE" id="PS01125">
    <property type="entry name" value="ROK"/>
    <property type="match status" value="1"/>
</dbReference>
<dbReference type="InterPro" id="IPR049874">
    <property type="entry name" value="ROK_cs"/>
</dbReference>
<comment type="caution">
    <text evidence="3">The sequence shown here is derived from an EMBL/GenBank/DDBJ whole genome shotgun (WGS) entry which is preliminary data.</text>
</comment>